<dbReference type="EMBL" id="MEYV01000017">
    <property type="protein sequence ID" value="OGD39849.1"/>
    <property type="molecule type" value="Genomic_DNA"/>
</dbReference>
<keyword evidence="3 10" id="KW-0812">Transmembrane</keyword>
<evidence type="ECO:0000256" key="5">
    <source>
        <dbReference type="ARBA" id="ARBA00022989"/>
    </source>
</evidence>
<comment type="caution">
    <text evidence="12">The sequence shown here is derived from an EMBL/GenBank/DDBJ whole genome shotgun (WGS) entry which is preliminary data.</text>
</comment>
<evidence type="ECO:0000256" key="9">
    <source>
        <dbReference type="ARBA" id="ARBA00023284"/>
    </source>
</evidence>
<protein>
    <recommendedName>
        <fullName evidence="11">Vitamin K epoxide reductase domain-containing protein</fullName>
    </recommendedName>
</protein>
<feature type="transmembrane region" description="Helical" evidence="10">
    <location>
        <begin position="330"/>
        <end position="350"/>
    </location>
</feature>
<dbReference type="Pfam" id="PF07884">
    <property type="entry name" value="VKOR"/>
    <property type="match status" value="1"/>
</dbReference>
<organism evidence="12 13">
    <name type="scientific">Candidatus Azambacteria bacterium RIFCSPLOWO2_02_FULL_44_14</name>
    <dbReference type="NCBI Taxonomy" id="1797306"/>
    <lineage>
        <taxon>Bacteria</taxon>
        <taxon>Candidatus Azamiibacteriota</taxon>
    </lineage>
</organism>
<gene>
    <name evidence="12" type="ORF">A3I30_00365</name>
</gene>
<proteinExistence type="inferred from homology"/>
<accession>A0A1F5CAE4</accession>
<evidence type="ECO:0000256" key="8">
    <source>
        <dbReference type="ARBA" id="ARBA00023157"/>
    </source>
</evidence>
<dbReference type="GO" id="GO:0048038">
    <property type="term" value="F:quinone binding"/>
    <property type="evidence" value="ECO:0007669"/>
    <property type="project" value="UniProtKB-KW"/>
</dbReference>
<comment type="similarity">
    <text evidence="2">Belongs to the VKOR family.</text>
</comment>
<keyword evidence="9" id="KW-0676">Redox-active center</keyword>
<evidence type="ECO:0000256" key="1">
    <source>
        <dbReference type="ARBA" id="ARBA00004141"/>
    </source>
</evidence>
<name>A0A1F5CAE4_9BACT</name>
<feature type="transmembrane region" description="Helical" evidence="10">
    <location>
        <begin position="304"/>
        <end position="324"/>
    </location>
</feature>
<evidence type="ECO:0000256" key="10">
    <source>
        <dbReference type="SAM" id="Phobius"/>
    </source>
</evidence>
<keyword evidence="5 10" id="KW-1133">Transmembrane helix</keyword>
<dbReference type="PANTHER" id="PTHR34573:SF1">
    <property type="entry name" value="VITAMIN K EPOXIDE REDUCTASE DOMAIN-CONTAINING PROTEIN"/>
    <property type="match status" value="1"/>
</dbReference>
<dbReference type="InterPro" id="IPR038354">
    <property type="entry name" value="VKOR_sf"/>
</dbReference>
<dbReference type="InterPro" id="IPR012932">
    <property type="entry name" value="VKOR"/>
</dbReference>
<dbReference type="GO" id="GO:0016020">
    <property type="term" value="C:membrane"/>
    <property type="evidence" value="ECO:0007669"/>
    <property type="project" value="UniProtKB-SubCell"/>
</dbReference>
<dbReference type="Gene3D" id="1.20.1440.130">
    <property type="entry name" value="VKOR domain"/>
    <property type="match status" value="1"/>
</dbReference>
<evidence type="ECO:0000313" key="12">
    <source>
        <dbReference type="EMBL" id="OGD39849.1"/>
    </source>
</evidence>
<feature type="transmembrane region" description="Helical" evidence="10">
    <location>
        <begin position="226"/>
        <end position="245"/>
    </location>
</feature>
<evidence type="ECO:0000256" key="2">
    <source>
        <dbReference type="ARBA" id="ARBA00006214"/>
    </source>
</evidence>
<feature type="transmembrane region" description="Helical" evidence="10">
    <location>
        <begin position="9"/>
        <end position="29"/>
    </location>
</feature>
<evidence type="ECO:0000259" key="11">
    <source>
        <dbReference type="SMART" id="SM00756"/>
    </source>
</evidence>
<dbReference type="AlphaFoldDB" id="A0A1F5CAE4"/>
<dbReference type="PANTHER" id="PTHR34573">
    <property type="entry name" value="VKC DOMAIN-CONTAINING PROTEIN"/>
    <property type="match status" value="1"/>
</dbReference>
<reference evidence="12 13" key="1">
    <citation type="journal article" date="2016" name="Nat. Commun.">
        <title>Thousands of microbial genomes shed light on interconnected biogeochemical processes in an aquifer system.</title>
        <authorList>
            <person name="Anantharaman K."/>
            <person name="Brown C.T."/>
            <person name="Hug L.A."/>
            <person name="Sharon I."/>
            <person name="Castelle C.J."/>
            <person name="Probst A.J."/>
            <person name="Thomas B.C."/>
            <person name="Singh A."/>
            <person name="Wilkins M.J."/>
            <person name="Karaoz U."/>
            <person name="Brodie E.L."/>
            <person name="Williams K.H."/>
            <person name="Hubbard S.S."/>
            <person name="Banfield J.F."/>
        </authorList>
    </citation>
    <scope>NUCLEOTIDE SEQUENCE [LARGE SCALE GENOMIC DNA]</scope>
</reference>
<dbReference type="Proteomes" id="UP000177197">
    <property type="component" value="Unassembled WGS sequence"/>
</dbReference>
<dbReference type="GO" id="GO:0016491">
    <property type="term" value="F:oxidoreductase activity"/>
    <property type="evidence" value="ECO:0007669"/>
    <property type="project" value="UniProtKB-KW"/>
</dbReference>
<dbReference type="SMART" id="SM00756">
    <property type="entry name" value="VKc"/>
    <property type="match status" value="1"/>
</dbReference>
<evidence type="ECO:0000256" key="3">
    <source>
        <dbReference type="ARBA" id="ARBA00022692"/>
    </source>
</evidence>
<feature type="domain" description="Vitamin K epoxide reductase" evidence="11">
    <location>
        <begin position="32"/>
        <end position="167"/>
    </location>
</feature>
<comment type="subcellular location">
    <subcellularLocation>
        <location evidence="1">Membrane</location>
        <topology evidence="1">Multi-pass membrane protein</topology>
    </subcellularLocation>
</comment>
<feature type="transmembrane region" description="Helical" evidence="10">
    <location>
        <begin position="115"/>
        <end position="136"/>
    </location>
</feature>
<feature type="transmembrane region" description="Helical" evidence="10">
    <location>
        <begin position="187"/>
        <end position="206"/>
    </location>
</feature>
<evidence type="ECO:0000256" key="7">
    <source>
        <dbReference type="ARBA" id="ARBA00023136"/>
    </source>
</evidence>
<keyword evidence="6" id="KW-0560">Oxidoreductase</keyword>
<evidence type="ECO:0000256" key="4">
    <source>
        <dbReference type="ARBA" id="ARBA00022719"/>
    </source>
</evidence>
<keyword evidence="4" id="KW-0874">Quinone</keyword>
<sequence>MMRFIQPNIVLYFFLLLLGISGFFFAVLWPQTIGFYAFIAFAAAGGFGVAFYIFRTKRGSKQLVCPMGSDCNAVINSRYSKFLGISIEYLGMAYYFIVVGAYSVLIFAPHLFSETILSVLITLTASAFLFSLYLLFAQAFLLRQWCIWCLLSAMLSIVIFIASLVSVGFAIAFLAEITTVLKAMHSLGFIFGLGGIIAAIFLFSKFLGDRNIDEGELKTLQMLSELIWLGLALTIISQLASYVAYADILAVSALFLVQTLALFIAAIMSAVLMIIFEPFLAIIPFVETPREKEQSELSSLRRPAFIIGALALSSWLFAFFMDYYSEYGMVHLFFAYAIFLAAAVSAVLIWEAKIKKRSF</sequence>
<keyword evidence="8" id="KW-1015">Disulfide bond</keyword>
<evidence type="ECO:0000256" key="6">
    <source>
        <dbReference type="ARBA" id="ARBA00023002"/>
    </source>
</evidence>
<keyword evidence="7 10" id="KW-0472">Membrane</keyword>
<evidence type="ECO:0000313" key="13">
    <source>
        <dbReference type="Proteomes" id="UP000177197"/>
    </source>
</evidence>
<feature type="transmembrane region" description="Helical" evidence="10">
    <location>
        <begin position="251"/>
        <end position="283"/>
    </location>
</feature>
<feature type="transmembrane region" description="Helical" evidence="10">
    <location>
        <begin position="148"/>
        <end position="175"/>
    </location>
</feature>
<feature type="transmembrane region" description="Helical" evidence="10">
    <location>
        <begin position="35"/>
        <end position="54"/>
    </location>
</feature>
<feature type="transmembrane region" description="Helical" evidence="10">
    <location>
        <begin position="87"/>
        <end position="109"/>
    </location>
</feature>